<dbReference type="InterPro" id="IPR050370">
    <property type="entry name" value="HES_HEY"/>
</dbReference>
<keyword evidence="3" id="KW-0804">Transcription</keyword>
<evidence type="ECO:0000259" key="6">
    <source>
        <dbReference type="PROSITE" id="PS50888"/>
    </source>
</evidence>
<dbReference type="InterPro" id="IPR003650">
    <property type="entry name" value="Orange_dom"/>
</dbReference>
<evidence type="ECO:0000256" key="5">
    <source>
        <dbReference type="SAM" id="MobiDB-lite"/>
    </source>
</evidence>
<evidence type="ECO:0000256" key="2">
    <source>
        <dbReference type="ARBA" id="ARBA00023015"/>
    </source>
</evidence>
<dbReference type="AlphaFoldDB" id="A0A8S3ZA87"/>
<dbReference type="SUPFAM" id="SSF158457">
    <property type="entry name" value="Orange domain-like"/>
    <property type="match status" value="1"/>
</dbReference>
<dbReference type="GO" id="GO:0046983">
    <property type="term" value="F:protein dimerization activity"/>
    <property type="evidence" value="ECO:0007669"/>
    <property type="project" value="InterPro"/>
</dbReference>
<feature type="region of interest" description="Disordered" evidence="5">
    <location>
        <begin position="157"/>
        <end position="177"/>
    </location>
</feature>
<dbReference type="PROSITE" id="PS51054">
    <property type="entry name" value="ORANGE"/>
    <property type="match status" value="1"/>
</dbReference>
<reference evidence="8" key="1">
    <citation type="submission" date="2021-04" db="EMBL/GenBank/DDBJ databases">
        <authorList>
            <consortium name="Molecular Ecology Group"/>
        </authorList>
    </citation>
    <scope>NUCLEOTIDE SEQUENCE</scope>
</reference>
<comment type="subcellular location">
    <subcellularLocation>
        <location evidence="1">Nucleus</location>
    </subcellularLocation>
</comment>
<evidence type="ECO:0000313" key="9">
    <source>
        <dbReference type="Proteomes" id="UP000678393"/>
    </source>
</evidence>
<feature type="domain" description="Orange" evidence="7">
    <location>
        <begin position="104"/>
        <end position="137"/>
    </location>
</feature>
<evidence type="ECO:0000256" key="3">
    <source>
        <dbReference type="ARBA" id="ARBA00023163"/>
    </source>
</evidence>
<dbReference type="GO" id="GO:0005634">
    <property type="term" value="C:nucleus"/>
    <property type="evidence" value="ECO:0007669"/>
    <property type="project" value="UniProtKB-SubCell"/>
</dbReference>
<dbReference type="CDD" id="cd11410">
    <property type="entry name" value="bHLH_O_HES"/>
    <property type="match status" value="1"/>
</dbReference>
<sequence>MDNFTNICEATSQSHDLDNYKPTHRKGKKLLAEKKRRARINNCLLQIRNIVCEGADDKDTDLEKMEKAEILEKTLEVLTRLRHDYRSPSSSSSYSTRKAMAVRYASGFSSCAEESIRYIQNSHLVPTEVKVQLQTHLRAIARRMEAGLQDESTEVNYTQSYPTSPSLSSPSSSMMSGRLTTVVESREEMYKTDISRSQISEIGTYTPSPIHFSTPISQPYVPVSSTVTRPNQEEFVSPTPQTFMKSDCGQKESKQAQYISREFFSQIPQTFMKSDFGQKESKQAQYISREFISPTPQTFMKSDFGPKESKQAEYISREFISQTPQTFRKSDFGQKESKQAPYISSNIVNFKSHDICLNEEVHSSYTVPTYGHPEVSSTGSETDNHYSTNLLSPNSSYSFSNPSMNETELSGNAPIILYPAPVLQSTSLLSDQPVFSYVYESYPSCSMPSILVQPVTYMSTPVRQTTDAHKQPSTPNNALDLCVKRSQVHQISPETMWRPW</sequence>
<dbReference type="SMART" id="SM00353">
    <property type="entry name" value="HLH"/>
    <property type="match status" value="1"/>
</dbReference>
<dbReference type="InterPro" id="IPR011598">
    <property type="entry name" value="bHLH_dom"/>
</dbReference>
<organism evidence="8 9">
    <name type="scientific">Candidula unifasciata</name>
    <dbReference type="NCBI Taxonomy" id="100452"/>
    <lineage>
        <taxon>Eukaryota</taxon>
        <taxon>Metazoa</taxon>
        <taxon>Spiralia</taxon>
        <taxon>Lophotrochozoa</taxon>
        <taxon>Mollusca</taxon>
        <taxon>Gastropoda</taxon>
        <taxon>Heterobranchia</taxon>
        <taxon>Euthyneura</taxon>
        <taxon>Panpulmonata</taxon>
        <taxon>Eupulmonata</taxon>
        <taxon>Stylommatophora</taxon>
        <taxon>Helicina</taxon>
        <taxon>Helicoidea</taxon>
        <taxon>Geomitridae</taxon>
        <taxon>Candidula</taxon>
    </lineage>
</organism>
<dbReference type="GO" id="GO:0006355">
    <property type="term" value="P:regulation of DNA-templated transcription"/>
    <property type="evidence" value="ECO:0007669"/>
    <property type="project" value="InterPro"/>
</dbReference>
<dbReference type="GO" id="GO:0003677">
    <property type="term" value="F:DNA binding"/>
    <property type="evidence" value="ECO:0007669"/>
    <property type="project" value="InterPro"/>
</dbReference>
<dbReference type="Pfam" id="PF00010">
    <property type="entry name" value="HLH"/>
    <property type="match status" value="1"/>
</dbReference>
<evidence type="ECO:0000313" key="8">
    <source>
        <dbReference type="EMBL" id="CAG5123991.1"/>
    </source>
</evidence>
<dbReference type="InterPro" id="IPR036638">
    <property type="entry name" value="HLH_DNA-bd_sf"/>
</dbReference>
<proteinExistence type="predicted"/>
<name>A0A8S3ZA87_9EUPU</name>
<evidence type="ECO:0000256" key="4">
    <source>
        <dbReference type="ARBA" id="ARBA00023242"/>
    </source>
</evidence>
<dbReference type="PROSITE" id="PS50888">
    <property type="entry name" value="BHLH"/>
    <property type="match status" value="1"/>
</dbReference>
<dbReference type="PANTHER" id="PTHR10985">
    <property type="entry name" value="BASIC HELIX-LOOP-HELIX TRANSCRIPTION FACTOR, HES-RELATED"/>
    <property type="match status" value="1"/>
</dbReference>
<accession>A0A8S3ZA87</accession>
<feature type="domain" description="BHLH" evidence="6">
    <location>
        <begin position="24"/>
        <end position="81"/>
    </location>
</feature>
<evidence type="ECO:0000259" key="7">
    <source>
        <dbReference type="PROSITE" id="PS51054"/>
    </source>
</evidence>
<evidence type="ECO:0000256" key="1">
    <source>
        <dbReference type="ARBA" id="ARBA00004123"/>
    </source>
</evidence>
<dbReference type="OrthoDB" id="6108798at2759"/>
<feature type="compositionally biased region" description="Low complexity" evidence="5">
    <location>
        <begin position="164"/>
        <end position="176"/>
    </location>
</feature>
<gene>
    <name evidence="8" type="ORF">CUNI_LOCUS9549</name>
</gene>
<dbReference type="Proteomes" id="UP000678393">
    <property type="component" value="Unassembled WGS sequence"/>
</dbReference>
<dbReference type="Gene3D" id="4.10.280.10">
    <property type="entry name" value="Helix-loop-helix DNA-binding domain"/>
    <property type="match status" value="1"/>
</dbReference>
<keyword evidence="2" id="KW-0805">Transcription regulation</keyword>
<dbReference type="SUPFAM" id="SSF47459">
    <property type="entry name" value="HLH, helix-loop-helix DNA-binding domain"/>
    <property type="match status" value="1"/>
</dbReference>
<keyword evidence="9" id="KW-1185">Reference proteome</keyword>
<dbReference type="EMBL" id="CAJHNH020001669">
    <property type="protein sequence ID" value="CAG5123991.1"/>
    <property type="molecule type" value="Genomic_DNA"/>
</dbReference>
<protein>
    <recommendedName>
        <fullName evidence="10">BHLH domain-containing protein</fullName>
    </recommendedName>
</protein>
<comment type="caution">
    <text evidence="8">The sequence shown here is derived from an EMBL/GenBank/DDBJ whole genome shotgun (WGS) entry which is preliminary data.</text>
</comment>
<evidence type="ECO:0008006" key="10">
    <source>
        <dbReference type="Google" id="ProtNLM"/>
    </source>
</evidence>
<keyword evidence="4" id="KW-0539">Nucleus</keyword>